<evidence type="ECO:0000256" key="1">
    <source>
        <dbReference type="SAM" id="MobiDB-lite"/>
    </source>
</evidence>
<evidence type="ECO:0000313" key="3">
    <source>
        <dbReference type="EMBL" id="PSR93952.1"/>
    </source>
</evidence>
<dbReference type="Gene3D" id="3.10.350.10">
    <property type="entry name" value="LysM domain"/>
    <property type="match status" value="1"/>
</dbReference>
<dbReference type="Proteomes" id="UP000241462">
    <property type="component" value="Unassembled WGS sequence"/>
</dbReference>
<dbReference type="PANTHER" id="PTHR20932:SF31">
    <property type="entry name" value="RING-TYPE DOMAIN-CONTAINING PROTEIN"/>
    <property type="match status" value="1"/>
</dbReference>
<dbReference type="Pfam" id="PF01476">
    <property type="entry name" value="LysM"/>
    <property type="match status" value="1"/>
</dbReference>
<evidence type="ECO:0000259" key="2">
    <source>
        <dbReference type="Pfam" id="PF01476"/>
    </source>
</evidence>
<proteinExistence type="predicted"/>
<dbReference type="PANTHER" id="PTHR20932">
    <property type="entry name" value="LYSM AND PUTATIVE PEPTIDOGLYCAN-BINDING DOMAIN-CONTAINING PROTEIN"/>
    <property type="match status" value="1"/>
</dbReference>
<organism evidence="3 4">
    <name type="scientific">Coniella lustricola</name>
    <dbReference type="NCBI Taxonomy" id="2025994"/>
    <lineage>
        <taxon>Eukaryota</taxon>
        <taxon>Fungi</taxon>
        <taxon>Dikarya</taxon>
        <taxon>Ascomycota</taxon>
        <taxon>Pezizomycotina</taxon>
        <taxon>Sordariomycetes</taxon>
        <taxon>Sordariomycetidae</taxon>
        <taxon>Diaporthales</taxon>
        <taxon>Schizoparmaceae</taxon>
        <taxon>Coniella</taxon>
    </lineage>
</organism>
<name>A0A2T3AEC7_9PEZI</name>
<sequence>MTVVADTSSEACCTCATIIRDSRDAMSSARLDTNTEKQYSNPQDRRLDCCARVICGNCIDTNPRFASYCPYCQLSSSPSNPLPQGLREPPSYDAITSKDSHRGIIVDHHHLQPQHAPPPYTNDLHRPNPSHTFDEKHSSASSAAAHQQEDTLHFLHPTHDTIHSLSLRYNVPAPILRAHNNLTSDHLLPARRTILIPGAYHPSGISLSPRPIEGEEEEKRKGKIRRWMVRCKCADYSAAELYLEQSGYELEDAVGRYLADEAWERAHPLEIKGTGKGKGKAESKESGGMWASQVAYLRRLRP</sequence>
<keyword evidence="4" id="KW-1185">Reference proteome</keyword>
<reference evidence="3 4" key="1">
    <citation type="journal article" date="2018" name="Mycol. Prog.">
        <title>Coniella lustricola, a new species from submerged detritus.</title>
        <authorList>
            <person name="Raudabaugh D.B."/>
            <person name="Iturriaga T."/>
            <person name="Carver A."/>
            <person name="Mondo S."/>
            <person name="Pangilinan J."/>
            <person name="Lipzen A."/>
            <person name="He G."/>
            <person name="Amirebrahimi M."/>
            <person name="Grigoriev I.V."/>
            <person name="Miller A.N."/>
        </authorList>
    </citation>
    <scope>NUCLEOTIDE SEQUENCE [LARGE SCALE GENOMIC DNA]</scope>
    <source>
        <strain evidence="3 4">B22-T-1</strain>
    </source>
</reference>
<dbReference type="InParanoid" id="A0A2T3AEC7"/>
<dbReference type="InterPro" id="IPR036779">
    <property type="entry name" value="LysM_dom_sf"/>
</dbReference>
<dbReference type="AlphaFoldDB" id="A0A2T3AEC7"/>
<dbReference type="CDD" id="cd00118">
    <property type="entry name" value="LysM"/>
    <property type="match status" value="1"/>
</dbReference>
<feature type="region of interest" description="Disordered" evidence="1">
    <location>
        <begin position="111"/>
        <end position="147"/>
    </location>
</feature>
<gene>
    <name evidence="3" type="ORF">BD289DRAFT_428371</name>
</gene>
<dbReference type="InterPro" id="IPR018392">
    <property type="entry name" value="LysM"/>
</dbReference>
<dbReference type="EMBL" id="KZ678403">
    <property type="protein sequence ID" value="PSR93952.1"/>
    <property type="molecule type" value="Genomic_DNA"/>
</dbReference>
<dbReference type="InterPro" id="IPR045030">
    <property type="entry name" value="LYSM1-4"/>
</dbReference>
<evidence type="ECO:0000313" key="4">
    <source>
        <dbReference type="Proteomes" id="UP000241462"/>
    </source>
</evidence>
<protein>
    <recommendedName>
        <fullName evidence="2">LysM domain-containing protein</fullName>
    </recommendedName>
</protein>
<dbReference type="OrthoDB" id="2107166at2759"/>
<feature type="domain" description="LysM" evidence="2">
    <location>
        <begin position="160"/>
        <end position="197"/>
    </location>
</feature>
<accession>A0A2T3AEC7</accession>